<sequence>MDTRQHLSADGLLFLSANFFRLNEKCSKAMWWIVCKYCYAAHPTIITSTAWGALNMLDRCRISQNNLNWACRMLDSNQASLQHAPVMALSDVPKSFSVVCDASNSVIAYLLFQKDDENRARNLKKTKSPFIDDRLTLISRVRNAITRAQGNNRTLLDKKGIQRKLVNSVGSNKLKHHFTKPFAVLSKHSASFTIDLPKSMTTHPTFYVRHLKRYHDPQGPCPQMEKTNARFTSSNRDLVSLGGPDLPVSEPAKGVQDRNRNSAINTPVEFPSLVSERIYILTMHLKAP</sequence>
<evidence type="ECO:0000259" key="1">
    <source>
        <dbReference type="Pfam" id="PF24626"/>
    </source>
</evidence>
<organism evidence="2 3">
    <name type="scientific">Phytophthora palmivora</name>
    <dbReference type="NCBI Taxonomy" id="4796"/>
    <lineage>
        <taxon>Eukaryota</taxon>
        <taxon>Sar</taxon>
        <taxon>Stramenopiles</taxon>
        <taxon>Oomycota</taxon>
        <taxon>Peronosporomycetes</taxon>
        <taxon>Peronosporales</taxon>
        <taxon>Peronosporaceae</taxon>
        <taxon>Phytophthora</taxon>
    </lineage>
</organism>
<dbReference type="Pfam" id="PF24626">
    <property type="entry name" value="SH3_Tf2-1"/>
    <property type="match status" value="1"/>
</dbReference>
<comment type="caution">
    <text evidence="2">The sequence shown here is derived from an EMBL/GenBank/DDBJ whole genome shotgun (WGS) entry which is preliminary data.</text>
</comment>
<dbReference type="InterPro" id="IPR056924">
    <property type="entry name" value="SH3_Tf2-1"/>
</dbReference>
<protein>
    <submittedName>
        <fullName evidence="2">Pol protein</fullName>
    </submittedName>
</protein>
<accession>A0A2P4XUA7</accession>
<dbReference type="EMBL" id="NCKW01007941">
    <property type="protein sequence ID" value="POM69107.1"/>
    <property type="molecule type" value="Genomic_DNA"/>
</dbReference>
<proteinExistence type="predicted"/>
<gene>
    <name evidence="2" type="ORF">PHPALM_14643</name>
</gene>
<reference evidence="2 3" key="1">
    <citation type="journal article" date="2017" name="Genome Biol. Evol.">
        <title>Phytophthora megakarya and P. palmivora, closely related causal agents of cacao black pod rot, underwent increases in genome sizes and gene numbers by different mechanisms.</title>
        <authorList>
            <person name="Ali S.S."/>
            <person name="Shao J."/>
            <person name="Lary D.J."/>
            <person name="Kronmiller B."/>
            <person name="Shen D."/>
            <person name="Strem M.D."/>
            <person name="Amoako-Attah I."/>
            <person name="Akrofi A.Y."/>
            <person name="Begoude B.A."/>
            <person name="Ten Hoopen G.M."/>
            <person name="Coulibaly K."/>
            <person name="Kebe B.I."/>
            <person name="Melnick R.L."/>
            <person name="Guiltinan M.J."/>
            <person name="Tyler B.M."/>
            <person name="Meinhardt L.W."/>
            <person name="Bailey B.A."/>
        </authorList>
    </citation>
    <scope>NUCLEOTIDE SEQUENCE [LARGE SCALE GENOMIC DNA]</scope>
    <source>
        <strain evidence="3">sbr112.9</strain>
    </source>
</reference>
<evidence type="ECO:0000313" key="2">
    <source>
        <dbReference type="EMBL" id="POM69107.1"/>
    </source>
</evidence>
<name>A0A2P4XUA7_9STRA</name>
<evidence type="ECO:0000313" key="3">
    <source>
        <dbReference type="Proteomes" id="UP000237271"/>
    </source>
</evidence>
<feature type="domain" description="Tf2-1-like SH3-like" evidence="1">
    <location>
        <begin position="170"/>
        <end position="215"/>
    </location>
</feature>
<keyword evidence="3" id="KW-1185">Reference proteome</keyword>
<dbReference type="Proteomes" id="UP000237271">
    <property type="component" value="Unassembled WGS sequence"/>
</dbReference>
<dbReference type="AlphaFoldDB" id="A0A2P4XUA7"/>